<comment type="caution">
    <text evidence="1">The sequence shown here is derived from an EMBL/GenBank/DDBJ whole genome shotgun (WGS) entry which is preliminary data.</text>
</comment>
<dbReference type="RefSeq" id="WP_126947810.1">
    <property type="nucleotide sequence ID" value="NZ_RZHG01000019.1"/>
</dbReference>
<organism evidence="1 2">
    <name type="scientific">Vreelandella andesensis</name>
    <dbReference type="NCBI Taxonomy" id="447567"/>
    <lineage>
        <taxon>Bacteria</taxon>
        <taxon>Pseudomonadati</taxon>
        <taxon>Pseudomonadota</taxon>
        <taxon>Gammaproteobacteria</taxon>
        <taxon>Oceanospirillales</taxon>
        <taxon>Halomonadaceae</taxon>
        <taxon>Vreelandella</taxon>
    </lineage>
</organism>
<accession>A0A3S0W327</accession>
<evidence type="ECO:0000313" key="2">
    <source>
        <dbReference type="Proteomes" id="UP000287336"/>
    </source>
</evidence>
<proteinExistence type="predicted"/>
<reference evidence="1 2" key="1">
    <citation type="submission" date="2018-12" db="EMBL/GenBank/DDBJ databases">
        <title>three novel Halomonas strain isolated from plants.</title>
        <authorList>
            <person name="Sun C."/>
        </authorList>
    </citation>
    <scope>NUCLEOTIDE SEQUENCE [LARGE SCALE GENOMIC DNA]</scope>
    <source>
        <strain evidence="1 2">DSM 19434</strain>
    </source>
</reference>
<dbReference type="Proteomes" id="UP000287336">
    <property type="component" value="Unassembled WGS sequence"/>
</dbReference>
<name>A0A3S0W327_9GAMM</name>
<sequence length="91" mass="10092">MKKRSDGKKTNARKDAKLVSTVKTLVESGLPPRMIALVFDIRESTISQYRTNDRQADVVPLSLAEARKNLIEHIDAAFESQLDSHVGDQAA</sequence>
<keyword evidence="2" id="KW-1185">Reference proteome</keyword>
<dbReference type="EMBL" id="RZHG01000019">
    <property type="protein sequence ID" value="RUR30257.1"/>
    <property type="molecule type" value="Genomic_DNA"/>
</dbReference>
<dbReference type="AlphaFoldDB" id="A0A3S0W327"/>
<protein>
    <submittedName>
        <fullName evidence="1">Uncharacterized protein</fullName>
    </submittedName>
</protein>
<gene>
    <name evidence="1" type="ORF">ELY33_10615</name>
</gene>
<evidence type="ECO:0000313" key="1">
    <source>
        <dbReference type="EMBL" id="RUR30257.1"/>
    </source>
</evidence>